<dbReference type="Gene3D" id="6.20.150.10">
    <property type="match status" value="1"/>
</dbReference>
<reference evidence="4 5" key="1">
    <citation type="submission" date="2018-01" db="EMBL/GenBank/DDBJ databases">
        <title>Superficieibacter electus gen. nov., sp. nov., an extended-spectrum beta-lactamase possessing member of the Enterobacteriaceae family, isolated from intensive care unit surfaces.</title>
        <authorList>
            <person name="Potter R.F."/>
            <person name="D'Souza A.W."/>
        </authorList>
    </citation>
    <scope>NUCLEOTIDE SEQUENCE [LARGE SCALE GENOMIC DNA]</scope>
    <source>
        <strain evidence="3 5">BP-1</strain>
        <strain evidence="2 4">BP-2</strain>
    </source>
</reference>
<keyword evidence="4" id="KW-1185">Reference proteome</keyword>
<evidence type="ECO:0000313" key="3">
    <source>
        <dbReference type="EMBL" id="POP46496.1"/>
    </source>
</evidence>
<dbReference type="PANTHER" id="PTHR35862:SF3">
    <property type="entry name" value="FELS-2 PROPHAGE PROTEIN"/>
    <property type="match status" value="1"/>
</dbReference>
<evidence type="ECO:0000313" key="5">
    <source>
        <dbReference type="Proteomes" id="UP000247005"/>
    </source>
</evidence>
<comment type="caution">
    <text evidence="3">The sequence shown here is derived from an EMBL/GenBank/DDBJ whole genome shotgun (WGS) entry which is preliminary data.</text>
</comment>
<dbReference type="Proteomes" id="UP000247005">
    <property type="component" value="Unassembled WGS sequence"/>
</dbReference>
<name>A0A2P5GLU5_9ENTR</name>
<dbReference type="RefSeq" id="WP_103677319.1">
    <property type="nucleotide sequence ID" value="NZ_PQGD01000014.1"/>
</dbReference>
<feature type="domain" description="Gp5/Type VI secretion system Vgr protein OB-fold" evidence="1">
    <location>
        <begin position="8"/>
        <end position="76"/>
    </location>
</feature>
<gene>
    <name evidence="3" type="ORF">CHU32_17400</name>
    <name evidence="2" type="ORF">CHU33_17300</name>
</gene>
<dbReference type="EMBL" id="PQGE01000016">
    <property type="protein sequence ID" value="POP43001.1"/>
    <property type="molecule type" value="Genomic_DNA"/>
</dbReference>
<dbReference type="OrthoDB" id="4931325at2"/>
<dbReference type="Gene3D" id="2.40.50.230">
    <property type="entry name" value="Gp5 N-terminal domain"/>
    <property type="match status" value="1"/>
</dbReference>
<evidence type="ECO:0000313" key="4">
    <source>
        <dbReference type="Proteomes" id="UP000237073"/>
    </source>
</evidence>
<proteinExistence type="predicted"/>
<dbReference type="InterPro" id="IPR037026">
    <property type="entry name" value="Vgr_OB-fold_dom_sf"/>
</dbReference>
<dbReference type="InterPro" id="IPR006531">
    <property type="entry name" value="Gp5/Vgr_OB"/>
</dbReference>
<dbReference type="AlphaFoldDB" id="A0A2P5GLU5"/>
<sequence length="247" mass="26277">MKGVTRQTGIISDIDEAAVRVRVTLPECDNLKSNWLPILHRNSQDNKDYWLPDIGEQVEILLDDNGEDGVVLGAVYSTVDTAPLASRDKRYVQFSDGAAFEYDRQLHQLTINGGIEKIVIDVKISTSLTSPLVEVKAQQVCVTSDTVSVKATDVSVEASTVDVKALDVHVESARTGIKAMDVTVDAPLSTFTGDVTVMKKLTWLGGMAGSGGVGNSAVITGNVNVLGNVSTSGKLIDSGGNSNHHSH</sequence>
<dbReference type="Proteomes" id="UP000237073">
    <property type="component" value="Unassembled WGS sequence"/>
</dbReference>
<dbReference type="InterPro" id="IPR013046">
    <property type="entry name" value="GpV/Gp45"/>
</dbReference>
<dbReference type="NCBIfam" id="TIGR01644">
    <property type="entry name" value="phage_P2_V"/>
    <property type="match status" value="1"/>
</dbReference>
<dbReference type="PANTHER" id="PTHR35862">
    <property type="entry name" value="FELS-2 PROPHAGE PROTEIN"/>
    <property type="match status" value="1"/>
</dbReference>
<evidence type="ECO:0000313" key="2">
    <source>
        <dbReference type="EMBL" id="POP43001.1"/>
    </source>
</evidence>
<dbReference type="Pfam" id="PF04717">
    <property type="entry name" value="Phage_base_V"/>
    <property type="match status" value="1"/>
</dbReference>
<dbReference type="InterPro" id="IPR052726">
    <property type="entry name" value="Phage_Baseplate_Hub"/>
</dbReference>
<protein>
    <submittedName>
        <fullName evidence="3">Phage baseplate assembly protein V</fullName>
    </submittedName>
</protein>
<accession>A0A2P5GLU5</accession>
<organism evidence="3 5">
    <name type="scientific">Superficieibacter electus</name>
    <dbReference type="NCBI Taxonomy" id="2022662"/>
    <lineage>
        <taxon>Bacteria</taxon>
        <taxon>Pseudomonadati</taxon>
        <taxon>Pseudomonadota</taxon>
        <taxon>Gammaproteobacteria</taxon>
        <taxon>Enterobacterales</taxon>
        <taxon>Enterobacteriaceae</taxon>
        <taxon>Superficieibacter</taxon>
    </lineage>
</organism>
<evidence type="ECO:0000259" key="1">
    <source>
        <dbReference type="Pfam" id="PF04717"/>
    </source>
</evidence>
<dbReference type="EMBL" id="PQGD01000014">
    <property type="protein sequence ID" value="POP46496.1"/>
    <property type="molecule type" value="Genomic_DNA"/>
</dbReference>